<dbReference type="PaxDb" id="4113-PGSC0003DMT400089309"/>
<reference evidence="3" key="1">
    <citation type="journal article" date="2011" name="Nature">
        <title>Genome sequence and analysis of the tuber crop potato.</title>
        <authorList>
            <consortium name="The Potato Genome Sequencing Consortium"/>
        </authorList>
    </citation>
    <scope>NUCLEOTIDE SEQUENCE [LARGE SCALE GENOMIC DNA]</scope>
    <source>
        <strain evidence="3">cv. DM1-3 516 R44</strain>
    </source>
</reference>
<dbReference type="InterPro" id="IPR007216">
    <property type="entry name" value="CNOT9"/>
</dbReference>
<dbReference type="GO" id="GO:0017148">
    <property type="term" value="P:negative regulation of translation"/>
    <property type="evidence" value="ECO:0000318"/>
    <property type="project" value="GO_Central"/>
</dbReference>
<sequence>MENLPESPFPESTLISSPSLCNISSSHADMQQNSHDLDGLTPNQLVLLLHDNNLRGEVMYQLIKVMAKNPETRKELIEAKIPCYFYPFLKPSGDDKPLEYLRLTSLGVLGALAKMYLKVLESTKKHRYIVNEQVRKDGGRMGRTGVPSALRGVERQPSKFRDWSGFDDPNGPKVLHFFLETGVVPSCLECMDLCDELSRKVATLIVMKILMQEKGMSYCCATPECFYSIVQVLYRLVQKITEKPCLLHLMMTTKRHGCCRCYISMFMDIDFPLNEDSVNYQECNAGHNNSGKEVNLFCRKKQQTMT</sequence>
<evidence type="ECO:0000256" key="1">
    <source>
        <dbReference type="ARBA" id="ARBA00006385"/>
    </source>
</evidence>
<dbReference type="InterPro" id="IPR016024">
    <property type="entry name" value="ARM-type_fold"/>
</dbReference>
<dbReference type="GO" id="GO:0000932">
    <property type="term" value="C:P-body"/>
    <property type="evidence" value="ECO:0000318"/>
    <property type="project" value="GO_Central"/>
</dbReference>
<proteinExistence type="inferred from homology"/>
<dbReference type="Gene3D" id="1.25.10.10">
    <property type="entry name" value="Leucine-rich Repeat Variant"/>
    <property type="match status" value="1"/>
</dbReference>
<dbReference type="AlphaFoldDB" id="M1DHW7"/>
<dbReference type="GO" id="GO:0030015">
    <property type="term" value="C:CCR4-NOT core complex"/>
    <property type="evidence" value="ECO:0000318"/>
    <property type="project" value="GO_Central"/>
</dbReference>
<dbReference type="InParanoid" id="M1DHW7"/>
<dbReference type="OMA" id="CLECMDL"/>
<dbReference type="Proteomes" id="UP000011115">
    <property type="component" value="Unassembled WGS sequence"/>
</dbReference>
<evidence type="ECO:0000313" key="3">
    <source>
        <dbReference type="Proteomes" id="UP000011115"/>
    </source>
</evidence>
<keyword evidence="3" id="KW-1185">Reference proteome</keyword>
<dbReference type="HOGENOM" id="CLU_039962_2_0_1"/>
<evidence type="ECO:0000313" key="2">
    <source>
        <dbReference type="EnsemblPlants" id="PGSC0003DMT400089309"/>
    </source>
</evidence>
<protein>
    <submittedName>
        <fullName evidence="2">Cell differentiation protein rcd1</fullName>
    </submittedName>
</protein>
<dbReference type="STRING" id="4113.M1DHW7"/>
<dbReference type="InterPro" id="IPR011989">
    <property type="entry name" value="ARM-like"/>
</dbReference>
<dbReference type="GO" id="GO:0006402">
    <property type="term" value="P:mRNA catabolic process"/>
    <property type="evidence" value="ECO:0007669"/>
    <property type="project" value="InterPro"/>
</dbReference>
<dbReference type="Gramene" id="PGSC0003DMT400089309">
    <property type="protein sequence ID" value="PGSC0003DMT400089309"/>
    <property type="gene ID" value="PGSC0003DMG400038880"/>
</dbReference>
<dbReference type="Pfam" id="PF04078">
    <property type="entry name" value="Rcd1"/>
    <property type="match status" value="2"/>
</dbReference>
<dbReference type="EnsemblPlants" id="PGSC0003DMT400089309">
    <property type="protein sequence ID" value="PGSC0003DMT400089309"/>
    <property type="gene ID" value="PGSC0003DMG400038880"/>
</dbReference>
<reference evidence="2" key="2">
    <citation type="submission" date="2015-06" db="UniProtKB">
        <authorList>
            <consortium name="EnsemblPlants"/>
        </authorList>
    </citation>
    <scope>IDENTIFICATION</scope>
    <source>
        <strain evidence="2">DM1-3 516 R44</strain>
    </source>
</reference>
<dbReference type="SUPFAM" id="SSF48371">
    <property type="entry name" value="ARM repeat"/>
    <property type="match status" value="1"/>
</dbReference>
<name>M1DHW7_SOLTU</name>
<dbReference type="PANTHER" id="PTHR12262">
    <property type="entry name" value="CCR4-NOT TRANSCRIPTION COMPLEX SUBUNIT 9"/>
    <property type="match status" value="1"/>
</dbReference>
<accession>M1DHW7</accession>
<dbReference type="eggNOG" id="KOG3036">
    <property type="taxonomic scope" value="Eukaryota"/>
</dbReference>
<organism evidence="2 3">
    <name type="scientific">Solanum tuberosum</name>
    <name type="common">Potato</name>
    <dbReference type="NCBI Taxonomy" id="4113"/>
    <lineage>
        <taxon>Eukaryota</taxon>
        <taxon>Viridiplantae</taxon>
        <taxon>Streptophyta</taxon>
        <taxon>Embryophyta</taxon>
        <taxon>Tracheophyta</taxon>
        <taxon>Spermatophyta</taxon>
        <taxon>Magnoliopsida</taxon>
        <taxon>eudicotyledons</taxon>
        <taxon>Gunneridae</taxon>
        <taxon>Pentapetalae</taxon>
        <taxon>asterids</taxon>
        <taxon>lamiids</taxon>
        <taxon>Solanales</taxon>
        <taxon>Solanaceae</taxon>
        <taxon>Solanoideae</taxon>
        <taxon>Solaneae</taxon>
        <taxon>Solanum</taxon>
    </lineage>
</organism>
<comment type="similarity">
    <text evidence="1">Belongs to the CNOT9 family.</text>
</comment>